<dbReference type="InterPro" id="IPR056512">
    <property type="entry name" value="LIN_N"/>
</dbReference>
<dbReference type="PANTHER" id="PTHR35549:SF3">
    <property type="entry name" value="E3 UBIQUITIN-PROTEIN LIGASE LIN"/>
    <property type="match status" value="1"/>
</dbReference>
<dbReference type="EMBL" id="NKQK01000014">
    <property type="protein sequence ID" value="PSS11130.1"/>
    <property type="molecule type" value="Genomic_DNA"/>
</dbReference>
<organism evidence="5 6">
    <name type="scientific">Actinidia chinensis var. chinensis</name>
    <name type="common">Chinese soft-hair kiwi</name>
    <dbReference type="NCBI Taxonomy" id="1590841"/>
    <lineage>
        <taxon>Eukaryota</taxon>
        <taxon>Viridiplantae</taxon>
        <taxon>Streptophyta</taxon>
        <taxon>Embryophyta</taxon>
        <taxon>Tracheophyta</taxon>
        <taxon>Spermatophyta</taxon>
        <taxon>Magnoliopsida</taxon>
        <taxon>eudicotyledons</taxon>
        <taxon>Gunneridae</taxon>
        <taxon>Pentapetalae</taxon>
        <taxon>asterids</taxon>
        <taxon>Ericales</taxon>
        <taxon>Actinidiaceae</taxon>
        <taxon>Actinidia</taxon>
    </lineage>
</organism>
<dbReference type="Gene3D" id="1.25.10.10">
    <property type="entry name" value="Leucine-rich Repeat Variant"/>
    <property type="match status" value="1"/>
</dbReference>
<evidence type="ECO:0000256" key="1">
    <source>
        <dbReference type="SAM" id="MobiDB-lite"/>
    </source>
</evidence>
<feature type="domain" description="Putative E3 ubiquitin-protein ligase LIN ARM-like" evidence="3">
    <location>
        <begin position="621"/>
        <end position="988"/>
    </location>
</feature>
<proteinExistence type="predicted"/>
<dbReference type="AlphaFoldDB" id="A0A2R6QMI4"/>
<dbReference type="InParanoid" id="A0A2R6QMI4"/>
<feature type="domain" description="Putative E3 ubiquitin-protein ligase LIN ARM repeats" evidence="4">
    <location>
        <begin position="460"/>
        <end position="620"/>
    </location>
</feature>
<dbReference type="InterPro" id="IPR056514">
    <property type="entry name" value="ARM_LIN_2nd"/>
</dbReference>
<dbReference type="PANTHER" id="PTHR35549">
    <property type="entry name" value="OS04G0584500 PROTEIN"/>
    <property type="match status" value="1"/>
</dbReference>
<dbReference type="InterPro" id="IPR016024">
    <property type="entry name" value="ARM-type_fold"/>
</dbReference>
<comment type="caution">
    <text evidence="5">The sequence shown here is derived from an EMBL/GenBank/DDBJ whole genome shotgun (WGS) entry which is preliminary data.</text>
</comment>
<evidence type="ECO:0000313" key="5">
    <source>
        <dbReference type="EMBL" id="PSS11130.1"/>
    </source>
</evidence>
<dbReference type="OMA" id="PQEAAYY"/>
<dbReference type="InterPro" id="IPR055566">
    <property type="entry name" value="ARM_LIN"/>
</dbReference>
<dbReference type="Pfam" id="PF23654">
    <property type="entry name" value="ARM_LIN_2nd"/>
    <property type="match status" value="1"/>
</dbReference>
<evidence type="ECO:0000313" key="6">
    <source>
        <dbReference type="Proteomes" id="UP000241394"/>
    </source>
</evidence>
<reference evidence="6" key="2">
    <citation type="journal article" date="2018" name="BMC Genomics">
        <title>A manually annotated Actinidia chinensis var. chinensis (kiwifruit) genome highlights the challenges associated with draft genomes and gene prediction in plants.</title>
        <authorList>
            <person name="Pilkington S.M."/>
            <person name="Crowhurst R."/>
            <person name="Hilario E."/>
            <person name="Nardozza S."/>
            <person name="Fraser L."/>
            <person name="Peng Y."/>
            <person name="Gunaseelan K."/>
            <person name="Simpson R."/>
            <person name="Tahir J."/>
            <person name="Deroles S.C."/>
            <person name="Templeton K."/>
            <person name="Luo Z."/>
            <person name="Davy M."/>
            <person name="Cheng C."/>
            <person name="McNeilage M."/>
            <person name="Scaglione D."/>
            <person name="Liu Y."/>
            <person name="Zhang Q."/>
            <person name="Datson P."/>
            <person name="De Silva N."/>
            <person name="Gardiner S.E."/>
            <person name="Bassett H."/>
            <person name="Chagne D."/>
            <person name="McCallum J."/>
            <person name="Dzierzon H."/>
            <person name="Deng C."/>
            <person name="Wang Y.Y."/>
            <person name="Barron L."/>
            <person name="Manako K."/>
            <person name="Bowen J."/>
            <person name="Foster T.M."/>
            <person name="Erridge Z.A."/>
            <person name="Tiffin H."/>
            <person name="Waite C.N."/>
            <person name="Davies K.M."/>
            <person name="Grierson E.P."/>
            <person name="Laing W.A."/>
            <person name="Kirk R."/>
            <person name="Chen X."/>
            <person name="Wood M."/>
            <person name="Montefiori M."/>
            <person name="Brummell D.A."/>
            <person name="Schwinn K.E."/>
            <person name="Catanach A."/>
            <person name="Fullerton C."/>
            <person name="Li D."/>
            <person name="Meiyalaghan S."/>
            <person name="Nieuwenhuizen N."/>
            <person name="Read N."/>
            <person name="Prakash R."/>
            <person name="Hunter D."/>
            <person name="Zhang H."/>
            <person name="McKenzie M."/>
            <person name="Knabel M."/>
            <person name="Harris A."/>
            <person name="Allan A.C."/>
            <person name="Gleave A."/>
            <person name="Chen A."/>
            <person name="Janssen B.J."/>
            <person name="Plunkett B."/>
            <person name="Ampomah-Dwamena C."/>
            <person name="Voogd C."/>
            <person name="Leif D."/>
            <person name="Lafferty D."/>
            <person name="Souleyre E.J.F."/>
            <person name="Varkonyi-Gasic E."/>
            <person name="Gambi F."/>
            <person name="Hanley J."/>
            <person name="Yao J.L."/>
            <person name="Cheung J."/>
            <person name="David K.M."/>
            <person name="Warren B."/>
            <person name="Marsh K."/>
            <person name="Snowden K.C."/>
            <person name="Lin-Wang K."/>
            <person name="Brian L."/>
            <person name="Martinez-Sanchez M."/>
            <person name="Wang M."/>
            <person name="Ileperuma N."/>
            <person name="Macnee N."/>
            <person name="Campin R."/>
            <person name="McAtee P."/>
            <person name="Drummond R.S.M."/>
            <person name="Espley R.V."/>
            <person name="Ireland H.S."/>
            <person name="Wu R."/>
            <person name="Atkinson R.G."/>
            <person name="Karunairetnam S."/>
            <person name="Bulley S."/>
            <person name="Chunkath S."/>
            <person name="Hanley Z."/>
            <person name="Storey R."/>
            <person name="Thrimawithana A.H."/>
            <person name="Thomson S."/>
            <person name="David C."/>
            <person name="Testolin R."/>
            <person name="Huang H."/>
            <person name="Hellens R.P."/>
            <person name="Schaffer R.J."/>
        </authorList>
    </citation>
    <scope>NUCLEOTIDE SEQUENCE [LARGE SCALE GENOMIC DNA]</scope>
    <source>
        <strain evidence="6">cv. Red5</strain>
    </source>
</reference>
<dbReference type="Proteomes" id="UP000241394">
    <property type="component" value="Chromosome LG14"/>
</dbReference>
<evidence type="ECO:0000259" key="2">
    <source>
        <dbReference type="Pfam" id="PF23568"/>
    </source>
</evidence>
<evidence type="ECO:0000259" key="3">
    <source>
        <dbReference type="Pfam" id="PF23628"/>
    </source>
</evidence>
<feature type="domain" description="Putative E3 ubiquitin-protein ligase LIN N-terminal" evidence="2">
    <location>
        <begin position="101"/>
        <end position="327"/>
    </location>
</feature>
<accession>A0A2R6QMI4</accession>
<feature type="region of interest" description="Disordered" evidence="1">
    <location>
        <begin position="72"/>
        <end position="93"/>
    </location>
</feature>
<keyword evidence="6" id="KW-1185">Reference proteome</keyword>
<protein>
    <submittedName>
        <fullName evidence="5">E3 ubiquitin-protein like</fullName>
    </submittedName>
</protein>
<feature type="compositionally biased region" description="Low complexity" evidence="1">
    <location>
        <begin position="72"/>
        <end position="85"/>
    </location>
</feature>
<feature type="compositionally biased region" description="Pro residues" evidence="1">
    <location>
        <begin position="318"/>
        <end position="327"/>
    </location>
</feature>
<dbReference type="STRING" id="1590841.A0A2R6QMI4"/>
<dbReference type="Gramene" id="PSS11130">
    <property type="protein sequence ID" value="PSS11130"/>
    <property type="gene ID" value="CEY00_Acc15404"/>
</dbReference>
<feature type="region of interest" description="Disordered" evidence="1">
    <location>
        <begin position="318"/>
        <end position="347"/>
    </location>
</feature>
<dbReference type="Pfam" id="PF23628">
    <property type="entry name" value="ARM_LIN_C"/>
    <property type="match status" value="1"/>
</dbReference>
<gene>
    <name evidence="5" type="ORF">CEY00_Acc15404</name>
</gene>
<reference evidence="5 6" key="1">
    <citation type="submission" date="2017-07" db="EMBL/GenBank/DDBJ databases">
        <title>An improved, manually edited Actinidia chinensis var. chinensis (kiwifruit) genome highlights the challenges associated with draft genomes and gene prediction in plants.</title>
        <authorList>
            <person name="Pilkington S."/>
            <person name="Crowhurst R."/>
            <person name="Hilario E."/>
            <person name="Nardozza S."/>
            <person name="Fraser L."/>
            <person name="Peng Y."/>
            <person name="Gunaseelan K."/>
            <person name="Simpson R."/>
            <person name="Tahir J."/>
            <person name="Deroles S."/>
            <person name="Templeton K."/>
            <person name="Luo Z."/>
            <person name="Davy M."/>
            <person name="Cheng C."/>
            <person name="Mcneilage M."/>
            <person name="Scaglione D."/>
            <person name="Liu Y."/>
            <person name="Zhang Q."/>
            <person name="Datson P."/>
            <person name="De Silva N."/>
            <person name="Gardiner S."/>
            <person name="Bassett H."/>
            <person name="Chagne D."/>
            <person name="Mccallum J."/>
            <person name="Dzierzon H."/>
            <person name="Deng C."/>
            <person name="Wang Y.-Y."/>
            <person name="Barron N."/>
            <person name="Manako K."/>
            <person name="Bowen J."/>
            <person name="Foster T."/>
            <person name="Erridge Z."/>
            <person name="Tiffin H."/>
            <person name="Waite C."/>
            <person name="Davies K."/>
            <person name="Grierson E."/>
            <person name="Laing W."/>
            <person name="Kirk R."/>
            <person name="Chen X."/>
            <person name="Wood M."/>
            <person name="Montefiori M."/>
            <person name="Brummell D."/>
            <person name="Schwinn K."/>
            <person name="Catanach A."/>
            <person name="Fullerton C."/>
            <person name="Li D."/>
            <person name="Meiyalaghan S."/>
            <person name="Nieuwenhuizen N."/>
            <person name="Read N."/>
            <person name="Prakash R."/>
            <person name="Hunter D."/>
            <person name="Zhang H."/>
            <person name="Mckenzie M."/>
            <person name="Knabel M."/>
            <person name="Harris A."/>
            <person name="Allan A."/>
            <person name="Chen A."/>
            <person name="Janssen B."/>
            <person name="Plunkett B."/>
            <person name="Dwamena C."/>
            <person name="Voogd C."/>
            <person name="Leif D."/>
            <person name="Lafferty D."/>
            <person name="Souleyre E."/>
            <person name="Varkonyi-Gasic E."/>
            <person name="Gambi F."/>
            <person name="Hanley J."/>
            <person name="Yao J.-L."/>
            <person name="Cheung J."/>
            <person name="David K."/>
            <person name="Warren B."/>
            <person name="Marsh K."/>
            <person name="Snowden K."/>
            <person name="Lin-Wang K."/>
            <person name="Brian L."/>
            <person name="Martinez-Sanchez M."/>
            <person name="Wang M."/>
            <person name="Ileperuma N."/>
            <person name="Macnee N."/>
            <person name="Campin R."/>
            <person name="Mcatee P."/>
            <person name="Drummond R."/>
            <person name="Espley R."/>
            <person name="Ireland H."/>
            <person name="Wu R."/>
            <person name="Atkinson R."/>
            <person name="Karunairetnam S."/>
            <person name="Bulley S."/>
            <person name="Chunkath S."/>
            <person name="Hanley Z."/>
            <person name="Storey R."/>
            <person name="Thrimawithana A."/>
            <person name="Thomson S."/>
            <person name="David C."/>
            <person name="Testolin R."/>
        </authorList>
    </citation>
    <scope>NUCLEOTIDE SEQUENCE [LARGE SCALE GENOMIC DNA]</scope>
    <source>
        <strain evidence="6">cv. Red5</strain>
        <tissue evidence="5">Young leaf</tissue>
    </source>
</reference>
<name>A0A2R6QMI4_ACTCC</name>
<dbReference type="InterPro" id="IPR011989">
    <property type="entry name" value="ARM-like"/>
</dbReference>
<dbReference type="Pfam" id="PF23568">
    <property type="entry name" value="ARM_LIN"/>
    <property type="match status" value="1"/>
</dbReference>
<dbReference type="SUPFAM" id="SSF48371">
    <property type="entry name" value="ARM repeat"/>
    <property type="match status" value="1"/>
</dbReference>
<dbReference type="OrthoDB" id="635642at2759"/>
<sequence length="1010" mass="113818">MASLQELLAEEGFERGKSIRSQRQVKFRDRSIADESIALPIYICHDRRSYDKSTYKAAKSFMRKGSSVFSSRRVSSESGRSNSIRTGEGGLRRDEPAMDEVAIRAIVSILSGYIGRYVKDESFRESIRQKCYSCFTKRNKDSDNGIFANMELGIESIEKLVESPGTKNELGMESLRNSIRLLSMVASLNSKSTRNGSTCGMPNSHLSACAQLYLSIVYKLEKNDRISARHLLQVFCDSPFLARTHLLPELWEHFFLPHLLHLKIWYTKELEFFSNSDYVEKEKKMKALSKVYDDQMDMGTTQFALYYKEWLKVGAQPPPVPSVPLPSRPSYGSSRRKSSDSFTSRSSINKSLLQRRSMDLDNSNRAMFNTWDMEEEEKACIHEDHVKQHGCGYHRTMVQRKTSSQNYRKPKAELLPETNRPDYLRFFTCQSEPKESLVHGSLMGISDSRKRIVNTRPPPSDLSRAITTICSSESLSNCEVAIRVVTKAWLDSHGDPTIEKTLSKAPVIEGMLEVLFASKDDEVLELTISVLAEFVMRNDANRHIILNSDPQLDIFIGLLRSSSLFLKAAVLLYLVKPMAKQMISIEWVPLVLRVLEFGDHLQTLLAVQCSPQVAAYYLLDQLLTGFDEDKNLENARQVVSIGGLSLLVKRIEDGDVCEKTKAVSIIFCCIRAEGSCRHYLANNLNKGSILELLVGGKQRSSRWHAFALLTELICLNRRSQAKKFLNELVSGWGILNTMHILFVYLQKAPFEERPIVSTVLLQLDLLGDPLKCSVYRKEVVDVMIAALDCQKCNEKVQEQSERALSILGGCFSYTGEATAEKWILKKAGFDGSLRDLFQGKDIVVADLIHSNEEDDEAMQNWQRKAAVVLLTTGNKRFLTALSDSISNGIPCLARASLVTVSWMSSYLDSVGDENLQSEACSILVPRLIESLNYDKAIEERVLASFTLLALTTSSDCSSKMLALDKGAIDHLRNLSQVTWTAKELISIITSCLRHRSLELDNLPKQIGSHH</sequence>
<evidence type="ECO:0000259" key="4">
    <source>
        <dbReference type="Pfam" id="PF23654"/>
    </source>
</evidence>